<dbReference type="SUPFAM" id="SSF53639">
    <property type="entry name" value="AraD/HMP-PK domain-like"/>
    <property type="match status" value="1"/>
</dbReference>
<evidence type="ECO:0000313" key="4">
    <source>
        <dbReference type="Proteomes" id="UP000321079"/>
    </source>
</evidence>
<dbReference type="OrthoDB" id="5291399at2"/>
<dbReference type="InterPro" id="IPR051017">
    <property type="entry name" value="Aldolase-II_Adducin_sf"/>
</dbReference>
<comment type="similarity">
    <text evidence="1">Belongs to the aldolase class II family.</text>
</comment>
<sequence length="251" mass="27754">MTQNSASEISTGLTVRQELAAIFRILAHFRMTDLIHTHASARIKNRDGALLINRYNLLFDEVTASNLIEIDEAGVPFPEYRDADINDAGCNIHSAIHEAMPDIGFVIHTHTRAGAAVSAQKHGLLPISQQAMMFDGAVGYHEFEGFVLSHEERGRLVADLADNKVLILRNHGLIAVGENAAEALNRIYNLERACEIQVAALAGNPKLVTPPLDIQNRMGRQAVTPKQLHIEKMAWDACLRMVDRTDTSYLL</sequence>
<feature type="domain" description="Class II aldolase/adducin N-terminal" evidence="2">
    <location>
        <begin position="17"/>
        <end position="198"/>
    </location>
</feature>
<dbReference type="GO" id="GO:0005856">
    <property type="term" value="C:cytoskeleton"/>
    <property type="evidence" value="ECO:0007669"/>
    <property type="project" value="TreeGrafter"/>
</dbReference>
<dbReference type="NCBIfam" id="NF005451">
    <property type="entry name" value="PRK07044.1"/>
    <property type="match status" value="1"/>
</dbReference>
<dbReference type="PANTHER" id="PTHR10672:SF3">
    <property type="entry name" value="PROTEIN HU-LI TAI SHAO"/>
    <property type="match status" value="1"/>
</dbReference>
<name>A0A511B9Z0_9PROT</name>
<evidence type="ECO:0000313" key="3">
    <source>
        <dbReference type="EMBL" id="GEK96443.1"/>
    </source>
</evidence>
<gene>
    <name evidence="3" type="ORF">GKA01_16400</name>
</gene>
<comment type="caution">
    <text evidence="3">The sequence shown here is derived from an EMBL/GenBank/DDBJ whole genome shotgun (WGS) entry which is preliminary data.</text>
</comment>
<evidence type="ECO:0000259" key="2">
    <source>
        <dbReference type="SMART" id="SM01007"/>
    </source>
</evidence>
<dbReference type="AlphaFoldDB" id="A0A511B9Z0"/>
<dbReference type="SMART" id="SM01007">
    <property type="entry name" value="Aldolase_II"/>
    <property type="match status" value="1"/>
</dbReference>
<keyword evidence="4" id="KW-1185">Reference proteome</keyword>
<dbReference type="Pfam" id="PF00596">
    <property type="entry name" value="Aldolase_II"/>
    <property type="match status" value="1"/>
</dbReference>
<proteinExistence type="inferred from homology"/>
<accession>A0A511B9Z0</accession>
<dbReference type="InterPro" id="IPR001303">
    <property type="entry name" value="Aldolase_II/adducin_N"/>
</dbReference>
<dbReference type="Gene3D" id="3.40.225.10">
    <property type="entry name" value="Class II aldolase/adducin N-terminal domain"/>
    <property type="match status" value="1"/>
</dbReference>
<dbReference type="RefSeq" id="WP_146861276.1">
    <property type="nucleotide sequence ID" value="NZ_BARK01000007.1"/>
</dbReference>
<dbReference type="PANTHER" id="PTHR10672">
    <property type="entry name" value="ADDUCIN"/>
    <property type="match status" value="1"/>
</dbReference>
<protein>
    <submittedName>
        <fullName evidence="3">Class II aldolase</fullName>
    </submittedName>
</protein>
<dbReference type="InterPro" id="IPR036409">
    <property type="entry name" value="Aldolase_II/adducin_N_sf"/>
</dbReference>
<reference evidence="3 4" key="1">
    <citation type="submission" date="2019-07" db="EMBL/GenBank/DDBJ databases">
        <title>Whole genome shotgun sequence of Gluconobacter kanchanaburiensis NBRC 103587.</title>
        <authorList>
            <person name="Hosoyama A."/>
            <person name="Uohara A."/>
            <person name="Ohji S."/>
            <person name="Ichikawa N."/>
        </authorList>
    </citation>
    <scope>NUCLEOTIDE SEQUENCE [LARGE SCALE GENOMIC DNA]</scope>
    <source>
        <strain evidence="3 4">NBRC 103587</strain>
    </source>
</reference>
<dbReference type="Proteomes" id="UP000321079">
    <property type="component" value="Unassembled WGS sequence"/>
</dbReference>
<dbReference type="EMBL" id="BJVA01000008">
    <property type="protein sequence ID" value="GEK96443.1"/>
    <property type="molecule type" value="Genomic_DNA"/>
</dbReference>
<evidence type="ECO:0000256" key="1">
    <source>
        <dbReference type="ARBA" id="ARBA00037961"/>
    </source>
</evidence>
<dbReference type="GO" id="GO:0051015">
    <property type="term" value="F:actin filament binding"/>
    <property type="evidence" value="ECO:0007669"/>
    <property type="project" value="TreeGrafter"/>
</dbReference>
<organism evidence="3 4">
    <name type="scientific">Gluconobacter kanchanaburiensis NBRC 103587</name>
    <dbReference type="NCBI Taxonomy" id="1307948"/>
    <lineage>
        <taxon>Bacteria</taxon>
        <taxon>Pseudomonadati</taxon>
        <taxon>Pseudomonadota</taxon>
        <taxon>Alphaproteobacteria</taxon>
        <taxon>Acetobacterales</taxon>
        <taxon>Acetobacteraceae</taxon>
        <taxon>Gluconobacter</taxon>
    </lineage>
</organism>